<feature type="region of interest" description="Disordered" evidence="1">
    <location>
        <begin position="44"/>
        <end position="95"/>
    </location>
</feature>
<proteinExistence type="predicted"/>
<feature type="compositionally biased region" description="Low complexity" evidence="1">
    <location>
        <begin position="50"/>
        <end position="60"/>
    </location>
</feature>
<reference evidence="2 3" key="1">
    <citation type="submission" date="2019-03" db="EMBL/GenBank/DDBJ databases">
        <title>Genomic Encyclopedia of Type Strains, Phase III (KMG-III): the genomes of soil and plant-associated and newly described type strains.</title>
        <authorList>
            <person name="Whitman W."/>
        </authorList>
    </citation>
    <scope>NUCLEOTIDE SEQUENCE [LARGE SCALE GENOMIC DNA]</scope>
    <source>
        <strain evidence="2 3">VKMAc-2574</strain>
    </source>
</reference>
<keyword evidence="3" id="KW-1185">Reference proteome</keyword>
<name>A0ABY2FLY0_9ACTN</name>
<accession>A0ABY2FLY0</accession>
<evidence type="ECO:0000313" key="2">
    <source>
        <dbReference type="EMBL" id="TDW93942.1"/>
    </source>
</evidence>
<evidence type="ECO:0000256" key="1">
    <source>
        <dbReference type="SAM" id="MobiDB-lite"/>
    </source>
</evidence>
<sequence length="95" mass="11058">MRATSTERTLDEADVFTDLVLADDELVREEFDALIAACWEAPCEPPTRMPGPAAGPWAWRPPRRWPRRVGFRHSRVPRRRPHSRQRGPPRERSNC</sequence>
<dbReference type="EMBL" id="SODU01000001">
    <property type="protein sequence ID" value="TDW93942.1"/>
    <property type="molecule type" value="Genomic_DNA"/>
</dbReference>
<gene>
    <name evidence="2" type="ORF">EV137_1240</name>
</gene>
<dbReference type="RefSeq" id="WP_134127067.1">
    <property type="nucleotide sequence ID" value="NZ_SODU01000001.1"/>
</dbReference>
<comment type="caution">
    <text evidence="2">The sequence shown here is derived from an EMBL/GenBank/DDBJ whole genome shotgun (WGS) entry which is preliminary data.</text>
</comment>
<feature type="compositionally biased region" description="Basic residues" evidence="1">
    <location>
        <begin position="61"/>
        <end position="87"/>
    </location>
</feature>
<organism evidence="2 3">
    <name type="scientific">Kribbella pratensis</name>
    <dbReference type="NCBI Taxonomy" id="2512112"/>
    <lineage>
        <taxon>Bacteria</taxon>
        <taxon>Bacillati</taxon>
        <taxon>Actinomycetota</taxon>
        <taxon>Actinomycetes</taxon>
        <taxon>Propionibacteriales</taxon>
        <taxon>Kribbellaceae</taxon>
        <taxon>Kribbella</taxon>
    </lineage>
</organism>
<dbReference type="Proteomes" id="UP000295060">
    <property type="component" value="Unassembled WGS sequence"/>
</dbReference>
<evidence type="ECO:0000313" key="3">
    <source>
        <dbReference type="Proteomes" id="UP000295060"/>
    </source>
</evidence>
<protein>
    <submittedName>
        <fullName evidence="2">Uncharacterized protein</fullName>
    </submittedName>
</protein>